<sequence length="161" mass="17467">MEIDTSGVRSPTWMKVALSVSLGFNLVVLGAAVGVLAFGGPHGGPRGADRGVVSTPLLRALPEADQRVLRQKLRAEHVHLRESRSELRGARAAMVVALRQEQFDAAGFAMALEAQRRLAGDLMDAAHSALLDHMSSKTLAERQAYADRLEAFSKRRAGRRE</sequence>
<organism evidence="2 3">
    <name type="scientific">Thalassobacter stenotrophicus</name>
    <dbReference type="NCBI Taxonomy" id="266809"/>
    <lineage>
        <taxon>Bacteria</taxon>
        <taxon>Pseudomonadati</taxon>
        <taxon>Pseudomonadota</taxon>
        <taxon>Alphaproteobacteria</taxon>
        <taxon>Rhodobacterales</taxon>
        <taxon>Roseobacteraceae</taxon>
        <taxon>Thalassobacter</taxon>
    </lineage>
</organism>
<name>A0A0P1F3V6_9RHOB</name>
<dbReference type="EMBL" id="CYRX01000033">
    <property type="protein sequence ID" value="CUH62292.1"/>
    <property type="molecule type" value="Genomic_DNA"/>
</dbReference>
<evidence type="ECO:0000313" key="2">
    <source>
        <dbReference type="EMBL" id="CUH62292.1"/>
    </source>
</evidence>
<dbReference type="RefSeq" id="WP_058124752.1">
    <property type="nucleotide sequence ID" value="NZ_CYRX01000033.1"/>
</dbReference>
<feature type="transmembrane region" description="Helical" evidence="1">
    <location>
        <begin position="16"/>
        <end position="38"/>
    </location>
</feature>
<evidence type="ECO:0000256" key="1">
    <source>
        <dbReference type="SAM" id="Phobius"/>
    </source>
</evidence>
<accession>A0A0P1F3V6</accession>
<keyword evidence="1" id="KW-1133">Transmembrane helix</keyword>
<gene>
    <name evidence="2" type="ORF">THS5294_03606</name>
</gene>
<proteinExistence type="predicted"/>
<evidence type="ECO:0000313" key="3">
    <source>
        <dbReference type="Proteomes" id="UP000051298"/>
    </source>
</evidence>
<protein>
    <submittedName>
        <fullName evidence="2">Putative integral membrane protein</fullName>
    </submittedName>
</protein>
<dbReference type="InterPro" id="IPR025961">
    <property type="entry name" value="Metal_resist"/>
</dbReference>
<dbReference type="AlphaFoldDB" id="A0A0P1F3V6"/>
<reference evidence="2 3" key="1">
    <citation type="submission" date="2015-09" db="EMBL/GenBank/DDBJ databases">
        <authorList>
            <consortium name="Swine Surveillance"/>
        </authorList>
    </citation>
    <scope>NUCLEOTIDE SEQUENCE [LARGE SCALE GENOMIC DNA]</scope>
    <source>
        <strain evidence="2 3">CECT 5294</strain>
    </source>
</reference>
<keyword evidence="1" id="KW-0812">Transmembrane</keyword>
<keyword evidence="1" id="KW-0472">Membrane</keyword>
<dbReference type="Pfam" id="PF13801">
    <property type="entry name" value="Metal_resist"/>
    <property type="match status" value="1"/>
</dbReference>
<dbReference type="Proteomes" id="UP000051298">
    <property type="component" value="Unassembled WGS sequence"/>
</dbReference>